<sequence>MTEHEYSLGYKLNKVCSRPAQDLVSLAMSKSGEVAHVVKEPKHRVVSICRDFSLLVCSVLRLKGIPARLRSRFATYLAQNHFEDHWICEYWDGTNNRWVAVDAQLDQVHQSVLKFDFDPCDVPSSSFIRAGQAWKLCRDNVELPKSFGFRQFNGLPFIKGSLIRDLFALSKYEMHTWDTGWGILPHFISPIAGEDELSLLDELAEVSNSSDSSMALKLVSSCEEIKLPSDWEYSQFPTLSELYAAL</sequence>
<proteinExistence type="predicted"/>
<dbReference type="InterPro" id="IPR038765">
    <property type="entry name" value="Papain-like_cys_pep_sf"/>
</dbReference>
<dbReference type="Proteomes" id="UP000297753">
    <property type="component" value="Unassembled WGS sequence"/>
</dbReference>
<feature type="domain" description="Transglutaminase-like" evidence="1">
    <location>
        <begin position="33"/>
        <end position="103"/>
    </location>
</feature>
<evidence type="ECO:0000313" key="3">
    <source>
        <dbReference type="Proteomes" id="UP000297753"/>
    </source>
</evidence>
<dbReference type="EMBL" id="SATR01000046">
    <property type="protein sequence ID" value="TFH89736.1"/>
    <property type="molecule type" value="Genomic_DNA"/>
</dbReference>
<dbReference type="OrthoDB" id="148799at2"/>
<protein>
    <submittedName>
        <fullName evidence="2">Transglutaminase domain-containing protein</fullName>
    </submittedName>
</protein>
<name>A0A4Y8WAR2_9VIBR</name>
<evidence type="ECO:0000259" key="1">
    <source>
        <dbReference type="Pfam" id="PF01841"/>
    </source>
</evidence>
<organism evidence="2 3">
    <name type="scientific">Vibrio ouci</name>
    <dbReference type="NCBI Taxonomy" id="2499078"/>
    <lineage>
        <taxon>Bacteria</taxon>
        <taxon>Pseudomonadati</taxon>
        <taxon>Pseudomonadota</taxon>
        <taxon>Gammaproteobacteria</taxon>
        <taxon>Vibrionales</taxon>
        <taxon>Vibrionaceae</taxon>
        <taxon>Vibrio</taxon>
    </lineage>
</organism>
<dbReference type="AlphaFoldDB" id="A0A4Y8WAR2"/>
<accession>A0A4Y8WAR2</accession>
<dbReference type="InterPro" id="IPR002931">
    <property type="entry name" value="Transglutaminase-like"/>
</dbReference>
<evidence type="ECO:0000313" key="2">
    <source>
        <dbReference type="EMBL" id="TFH89736.1"/>
    </source>
</evidence>
<keyword evidence="3" id="KW-1185">Reference proteome</keyword>
<reference evidence="2 3" key="1">
    <citation type="submission" date="2019-01" db="EMBL/GenBank/DDBJ databases">
        <title>Vibrio BEI176 sp. nov, a marine bacterium isolated from China: eastern marignal seas.</title>
        <authorList>
            <person name="Li B."/>
        </authorList>
    </citation>
    <scope>NUCLEOTIDE SEQUENCE [LARGE SCALE GENOMIC DNA]</scope>
    <source>
        <strain evidence="2 3">BEI176</strain>
    </source>
</reference>
<dbReference type="SUPFAM" id="SSF54001">
    <property type="entry name" value="Cysteine proteinases"/>
    <property type="match status" value="1"/>
</dbReference>
<dbReference type="Gene3D" id="3.10.620.30">
    <property type="match status" value="1"/>
</dbReference>
<comment type="caution">
    <text evidence="2">The sequence shown here is derived from an EMBL/GenBank/DDBJ whole genome shotgun (WGS) entry which is preliminary data.</text>
</comment>
<dbReference type="Pfam" id="PF01841">
    <property type="entry name" value="Transglut_core"/>
    <property type="match status" value="1"/>
</dbReference>
<gene>
    <name evidence="2" type="ORF">ELS82_20470</name>
</gene>